<keyword evidence="2" id="KW-1185">Reference proteome</keyword>
<reference evidence="1 2" key="1">
    <citation type="journal article" date="2010" name="Plant Cell">
        <title>The Chlorella variabilis NC64A genome reveals adaptation to photosymbiosis, coevolution with viruses, and cryptic sex.</title>
        <authorList>
            <person name="Blanc G."/>
            <person name="Duncan G."/>
            <person name="Agarkova I."/>
            <person name="Borodovsky M."/>
            <person name="Gurnon J."/>
            <person name="Kuo A."/>
            <person name="Lindquist E."/>
            <person name="Lucas S."/>
            <person name="Pangilinan J."/>
            <person name="Polle J."/>
            <person name="Salamov A."/>
            <person name="Terry A."/>
            <person name="Yamada T."/>
            <person name="Dunigan D.D."/>
            <person name="Grigoriev I.V."/>
            <person name="Claverie J.M."/>
            <person name="Van Etten J.L."/>
        </authorList>
    </citation>
    <scope>NUCLEOTIDE SEQUENCE [LARGE SCALE GENOMIC DNA]</scope>
    <source>
        <strain evidence="1 2">NC64A</strain>
    </source>
</reference>
<sequence>MRAFGVGCQAQAAPHTTLRARHLAEAAHLAAAPRQQGCWARPPPRQHRRDLAVRVRAIGFDLPGAEQSNKSAEKSAEELTRGAASLLLYSQVLKGKPAQQYGEMYRQLAADDYASWQDYLLDQVIKGSDNPLARAAAAGKPTAHLHRAAAHDLDVLQQLAVLERTLATWVRDSAYGVGEEWLEAASCLAPREGAAAGGEPQPVPQALLGGEAPPPQLLAPLTDAQRAGLRAELAGKWKWSEGVELLVRYHAAHGCGLVSQHGVLTWVDKLLQAQDVLKAWALQRLESQVPSELRQAAAGLRTLVLPVNQISTLPNLAWSLSQHPRARFAVVVSSLEGGMPMGDLAAMLSGYDGFSWPANALLLAGFPTKPPSELAPVFRHVATIEDRFAA</sequence>
<dbReference type="AlphaFoldDB" id="E1ZLI6"/>
<dbReference type="RefSeq" id="XP_005845375.1">
    <property type="nucleotide sequence ID" value="XM_005845313.1"/>
</dbReference>
<dbReference type="KEGG" id="cvr:CHLNCDRAFT_137221"/>
<gene>
    <name evidence="1" type="ORF">CHLNCDRAFT_137221</name>
</gene>
<dbReference type="EMBL" id="GL433852">
    <property type="protein sequence ID" value="EFN53273.1"/>
    <property type="molecule type" value="Genomic_DNA"/>
</dbReference>
<dbReference type="PANTHER" id="PTHR42935">
    <property type="entry name" value="SLR0930 PROTEIN"/>
    <property type="match status" value="1"/>
</dbReference>
<evidence type="ECO:0000313" key="1">
    <source>
        <dbReference type="EMBL" id="EFN53273.1"/>
    </source>
</evidence>
<protein>
    <submittedName>
        <fullName evidence="1">Uncharacterized protein</fullName>
    </submittedName>
</protein>
<dbReference type="InterPro" id="IPR001611">
    <property type="entry name" value="Leu-rich_rpt"/>
</dbReference>
<dbReference type="PROSITE" id="PS51450">
    <property type="entry name" value="LRR"/>
    <property type="match status" value="1"/>
</dbReference>
<accession>E1ZLI6</accession>
<name>E1ZLI6_CHLVA</name>
<dbReference type="InterPro" id="IPR008533">
    <property type="entry name" value="DUF815"/>
</dbReference>
<dbReference type="InParanoid" id="E1ZLI6"/>
<dbReference type="Proteomes" id="UP000008141">
    <property type="component" value="Unassembled WGS sequence"/>
</dbReference>
<dbReference type="OrthoDB" id="511879at2759"/>
<evidence type="ECO:0000313" key="2">
    <source>
        <dbReference type="Proteomes" id="UP000008141"/>
    </source>
</evidence>
<proteinExistence type="predicted"/>
<dbReference type="eggNOG" id="ENOG502S9YK">
    <property type="taxonomic scope" value="Eukaryota"/>
</dbReference>
<dbReference type="STRING" id="554065.E1ZLI6"/>
<dbReference type="PANTHER" id="PTHR42935:SF1">
    <property type="entry name" value="SLR0930 PROTEIN"/>
    <property type="match status" value="1"/>
</dbReference>
<dbReference type="GeneID" id="17352700"/>
<organism evidence="2">
    <name type="scientific">Chlorella variabilis</name>
    <name type="common">Green alga</name>
    <dbReference type="NCBI Taxonomy" id="554065"/>
    <lineage>
        <taxon>Eukaryota</taxon>
        <taxon>Viridiplantae</taxon>
        <taxon>Chlorophyta</taxon>
        <taxon>core chlorophytes</taxon>
        <taxon>Trebouxiophyceae</taxon>
        <taxon>Chlorellales</taxon>
        <taxon>Chlorellaceae</taxon>
        <taxon>Chlorella clade</taxon>
        <taxon>Chlorella</taxon>
    </lineage>
</organism>